<protein>
    <submittedName>
        <fullName evidence="4">Terminase family protein</fullName>
    </submittedName>
</protein>
<evidence type="ECO:0000259" key="3">
    <source>
        <dbReference type="Pfam" id="PF17289"/>
    </source>
</evidence>
<name>A0ABT7A982_9ACTN</name>
<sequence>MTTEEQQIARRAAAALDTLLKPPRWSPLPHQIPPRDDWYGWLLLAGRGAGKTDACASYVARHVAGPPCLPGPVPHWVGIIAPTQGDAVMACVTGPSGIRAHDPTATGPVSAPGGTVVRWANGSQAKLYGANSPEDVERLRAGGNTCLVWMEELAAWRYLSAAWDQMRFGLRSGRRPHWVASTTPKPKPLIRDLTAGKIAGVERTHATMYDNPHLPEHIRQAIEDTYSGTQLGDQELHGILLDEDENALWNHQMIREARVQADAVPDLIRTTVGVDPSGGAGEQGIVVAGKSGLILPGDGGRPQHHGYVLDDRTCHLPPDGWGRRTVQAAIDWEADDICVETNYGGAMATATIRAAADALGVDIPVRQVTATRGKAIRAQPVSALTAQGRWHHAGVFEQLEDQLCTWYPEIGWSPDRLDAMVWTAWHNKLARATSSGQGSLGGDLARRQIAGTRRR</sequence>
<dbReference type="Pfam" id="PF03237">
    <property type="entry name" value="Terminase_6N"/>
    <property type="match status" value="1"/>
</dbReference>
<feature type="domain" description="Terminase large subunit gp17-like C-terminal" evidence="3">
    <location>
        <begin position="324"/>
        <end position="422"/>
    </location>
</feature>
<gene>
    <name evidence="4" type="ORF">NMN56_039350</name>
</gene>
<dbReference type="InterPro" id="IPR035421">
    <property type="entry name" value="Terminase_6C"/>
</dbReference>
<dbReference type="EMBL" id="JANCPR020000069">
    <property type="protein sequence ID" value="MDJ1137913.1"/>
    <property type="molecule type" value="Genomic_DNA"/>
</dbReference>
<organism evidence="4 5">
    <name type="scientific">Streptomyces iconiensis</name>
    <dbReference type="NCBI Taxonomy" id="1384038"/>
    <lineage>
        <taxon>Bacteria</taxon>
        <taxon>Bacillati</taxon>
        <taxon>Actinomycetota</taxon>
        <taxon>Actinomycetes</taxon>
        <taxon>Kitasatosporales</taxon>
        <taxon>Streptomycetaceae</taxon>
        <taxon>Streptomyces</taxon>
    </lineage>
</organism>
<comment type="caution">
    <text evidence="4">The sequence shown here is derived from an EMBL/GenBank/DDBJ whole genome shotgun (WGS) entry which is preliminary data.</text>
</comment>
<evidence type="ECO:0000256" key="2">
    <source>
        <dbReference type="SAM" id="MobiDB-lite"/>
    </source>
</evidence>
<accession>A0ABT7A982</accession>
<dbReference type="InterPro" id="IPR027417">
    <property type="entry name" value="P-loop_NTPase"/>
</dbReference>
<dbReference type="Proteomes" id="UP001214441">
    <property type="component" value="Unassembled WGS sequence"/>
</dbReference>
<evidence type="ECO:0000313" key="5">
    <source>
        <dbReference type="Proteomes" id="UP001214441"/>
    </source>
</evidence>
<dbReference type="Pfam" id="PF17289">
    <property type="entry name" value="Terminase_6C"/>
    <property type="match status" value="1"/>
</dbReference>
<dbReference type="Gene3D" id="3.40.50.300">
    <property type="entry name" value="P-loop containing nucleotide triphosphate hydrolases"/>
    <property type="match status" value="1"/>
</dbReference>
<evidence type="ECO:0000313" key="4">
    <source>
        <dbReference type="EMBL" id="MDJ1137913.1"/>
    </source>
</evidence>
<keyword evidence="1" id="KW-1188">Viral release from host cell</keyword>
<proteinExistence type="predicted"/>
<keyword evidence="5" id="KW-1185">Reference proteome</keyword>
<reference evidence="4 5" key="1">
    <citation type="submission" date="2023-05" db="EMBL/GenBank/DDBJ databases">
        <title>Streptantibioticus silvisoli sp. nov., acidotolerant actinomycetes 1 from pine litter.</title>
        <authorList>
            <person name="Swiecimska M."/>
            <person name="Golinska P."/>
            <person name="Sangal V."/>
            <person name="Wachnowicz B."/>
            <person name="Goodfellow M."/>
        </authorList>
    </citation>
    <scope>NUCLEOTIDE SEQUENCE [LARGE SCALE GENOMIC DNA]</scope>
    <source>
        <strain evidence="4 5">DSM 42109</strain>
    </source>
</reference>
<dbReference type="RefSeq" id="WP_274039005.1">
    <property type="nucleotide sequence ID" value="NZ_JANCPR020000069.1"/>
</dbReference>
<feature type="region of interest" description="Disordered" evidence="2">
    <location>
        <begin position="433"/>
        <end position="455"/>
    </location>
</feature>
<evidence type="ECO:0000256" key="1">
    <source>
        <dbReference type="ARBA" id="ARBA00022612"/>
    </source>
</evidence>